<dbReference type="Pfam" id="PF00059">
    <property type="entry name" value="Lectin_C"/>
    <property type="match status" value="1"/>
</dbReference>
<sequence>MDPVYYNDDMPSTTTSDRRCTQYRGNSIQKQEVTSPKWTKVLLIILSISLVFALGGLCVLGIMSVCSVSADDEKLLHKYNAAKNCLSLCTAHRGKCYFFSSKKQTWFESRDLCVASKARLVSINNKEIQDFLVSKIKETHWIGLNDLETEGHWVWMNSQTLSETGVQFWHMRVSWPSEPDNWKEDDPSGENCASLGYWEGFLNEWFDNSCKMQKTVAALKGIIGI</sequence>
<dbReference type="PROSITE" id="PS50041">
    <property type="entry name" value="C_TYPE_LECTIN_2"/>
    <property type="match status" value="1"/>
</dbReference>
<evidence type="ECO:0000313" key="4">
    <source>
        <dbReference type="Ensembl" id="ENSSRHP00000078812.1"/>
    </source>
</evidence>
<keyword evidence="5" id="KW-1185">Reference proteome</keyword>
<dbReference type="SMART" id="SM00034">
    <property type="entry name" value="CLECT"/>
    <property type="match status" value="1"/>
</dbReference>
<feature type="domain" description="C-type lectin" evidence="3">
    <location>
        <begin position="92"/>
        <end position="210"/>
    </location>
</feature>
<reference evidence="4" key="1">
    <citation type="submission" date="2025-08" db="UniProtKB">
        <authorList>
            <consortium name="Ensembl"/>
        </authorList>
    </citation>
    <scope>IDENTIFICATION</scope>
</reference>
<dbReference type="Proteomes" id="UP000472270">
    <property type="component" value="Unassembled WGS sequence"/>
</dbReference>
<dbReference type="InterPro" id="IPR001304">
    <property type="entry name" value="C-type_lectin-like"/>
</dbReference>
<dbReference type="InterPro" id="IPR050828">
    <property type="entry name" value="C-type_lectin/matrix_domain"/>
</dbReference>
<dbReference type="GO" id="GO:0005886">
    <property type="term" value="C:plasma membrane"/>
    <property type="evidence" value="ECO:0007669"/>
    <property type="project" value="UniProtKB-SubCell"/>
</dbReference>
<dbReference type="InterPro" id="IPR016187">
    <property type="entry name" value="CTDL_fold"/>
</dbReference>
<keyword evidence="2" id="KW-0812">Transmembrane</keyword>
<protein>
    <recommendedName>
        <fullName evidence="3">C-type lectin domain-containing protein</fullName>
    </recommendedName>
</protein>
<name>A0A673LI55_9TELE</name>
<feature type="transmembrane region" description="Helical" evidence="2">
    <location>
        <begin position="41"/>
        <end position="68"/>
    </location>
</feature>
<keyword evidence="2" id="KW-0472">Membrane</keyword>
<proteinExistence type="predicted"/>
<dbReference type="SUPFAM" id="SSF56436">
    <property type="entry name" value="C-type lectin-like"/>
    <property type="match status" value="1"/>
</dbReference>
<dbReference type="InterPro" id="IPR016186">
    <property type="entry name" value="C-type_lectin-like/link_sf"/>
</dbReference>
<dbReference type="AlphaFoldDB" id="A0A673LI55"/>
<dbReference type="PANTHER" id="PTHR45710:SF26">
    <property type="entry name" value="RH26557P"/>
    <property type="match status" value="1"/>
</dbReference>
<evidence type="ECO:0000256" key="1">
    <source>
        <dbReference type="ARBA" id="ARBA00004401"/>
    </source>
</evidence>
<accession>A0A673LI55</accession>
<evidence type="ECO:0000259" key="3">
    <source>
        <dbReference type="PROSITE" id="PS50041"/>
    </source>
</evidence>
<reference evidence="4" key="2">
    <citation type="submission" date="2025-09" db="UniProtKB">
        <authorList>
            <consortium name="Ensembl"/>
        </authorList>
    </citation>
    <scope>IDENTIFICATION</scope>
</reference>
<evidence type="ECO:0000313" key="5">
    <source>
        <dbReference type="Proteomes" id="UP000472270"/>
    </source>
</evidence>
<dbReference type="PANTHER" id="PTHR45710">
    <property type="entry name" value="C-TYPE LECTIN DOMAIN-CONTAINING PROTEIN 180"/>
    <property type="match status" value="1"/>
</dbReference>
<evidence type="ECO:0000256" key="2">
    <source>
        <dbReference type="SAM" id="Phobius"/>
    </source>
</evidence>
<keyword evidence="2" id="KW-1133">Transmembrane helix</keyword>
<comment type="subcellular location">
    <subcellularLocation>
        <location evidence="1">Cell membrane</location>
        <topology evidence="1">Single-pass type II membrane protein</topology>
    </subcellularLocation>
</comment>
<organism evidence="4 5">
    <name type="scientific">Sinocyclocheilus rhinocerous</name>
    <dbReference type="NCBI Taxonomy" id="307959"/>
    <lineage>
        <taxon>Eukaryota</taxon>
        <taxon>Metazoa</taxon>
        <taxon>Chordata</taxon>
        <taxon>Craniata</taxon>
        <taxon>Vertebrata</taxon>
        <taxon>Euteleostomi</taxon>
        <taxon>Actinopterygii</taxon>
        <taxon>Neopterygii</taxon>
        <taxon>Teleostei</taxon>
        <taxon>Ostariophysi</taxon>
        <taxon>Cypriniformes</taxon>
        <taxon>Cyprinidae</taxon>
        <taxon>Cyprininae</taxon>
        <taxon>Sinocyclocheilus</taxon>
    </lineage>
</organism>
<dbReference type="Gene3D" id="3.10.100.10">
    <property type="entry name" value="Mannose-Binding Protein A, subunit A"/>
    <property type="match status" value="1"/>
</dbReference>
<dbReference type="Ensembl" id="ENSSRHT00000080951.1">
    <property type="protein sequence ID" value="ENSSRHP00000078812.1"/>
    <property type="gene ID" value="ENSSRHG00000039099.1"/>
</dbReference>